<feature type="transmembrane region" description="Helical" evidence="1">
    <location>
        <begin position="44"/>
        <end position="59"/>
    </location>
</feature>
<keyword evidence="1" id="KW-0472">Membrane</keyword>
<evidence type="ECO:0000313" key="2">
    <source>
        <dbReference type="EMBL" id="ATO45070.1"/>
    </source>
</evidence>
<keyword evidence="4" id="KW-1185">Reference proteome</keyword>
<gene>
    <name evidence="2" type="ORF">LC20004_14135</name>
    <name evidence="3" type="ORF">LC20004_14445</name>
</gene>
<feature type="transmembrane region" description="Helical" evidence="1">
    <location>
        <begin position="65"/>
        <end position="81"/>
    </location>
</feature>
<sequence length="193" mass="21526">MTREQLLDFLMGKRQATAGVADAQQNLSADQEALVNGKKKFRKINIVLIILAVLSGVTMDTIVDFGGPIVFGGLAIALWIYRKNHYIQPASEAIEKDKIAVQQALEDPVYVQGADGFPEKFYNYWDALRLWKLVNENRATSLQEAFNLLETQHFQEDQLSMQAEMNSLQADIATNSKIAAVASTVTAFNTTRK</sequence>
<dbReference type="RefSeq" id="WP_010011599.1">
    <property type="nucleotide sequence ID" value="NZ_AEOS01000377.1"/>
</dbReference>
<dbReference type="KEGG" id="lcy:LC20004_14135"/>
<protein>
    <submittedName>
        <fullName evidence="2">Uncharacterized protein</fullName>
    </submittedName>
</protein>
<dbReference type="EMBL" id="CP017698">
    <property type="protein sequence ID" value="ATO45126.1"/>
    <property type="molecule type" value="Genomic_DNA"/>
</dbReference>
<dbReference type="AlphaFoldDB" id="A0A2D1KSG8"/>
<keyword evidence="1" id="KW-0812">Transmembrane</keyword>
<dbReference type="Proteomes" id="UP000223559">
    <property type="component" value="Plasmid pLDW-4"/>
</dbReference>
<evidence type="ECO:0000313" key="4">
    <source>
        <dbReference type="Proteomes" id="UP000223559"/>
    </source>
</evidence>
<geneLocation type="plasmid" evidence="2 4">
    <name>pLDW-4</name>
</geneLocation>
<reference evidence="2 4" key="1">
    <citation type="submission" date="2016-10" db="EMBL/GenBank/DDBJ databases">
        <title>The whole genome sequencing and assembly of L. cotyniformis subsp. torquens DSM 20004 strain.</title>
        <authorList>
            <person name="Park M.-K."/>
            <person name="Lee Y.-J."/>
            <person name="Yi H."/>
            <person name="Bahn Y.-S."/>
            <person name="Kim J.F."/>
            <person name="Lee D.-W."/>
        </authorList>
    </citation>
    <scope>NUCLEOTIDE SEQUENCE [LARGE SCALE GENOMIC DNA]</scope>
    <source>
        <strain evidence="2 4">DSM 20004</strain>
        <plasmid evidence="2 4">pLDW-4</plasmid>
    </source>
</reference>
<dbReference type="KEGG" id="lcy:LC20004_14445"/>
<accession>A0A2D1KSG8</accession>
<keyword evidence="2" id="KW-0614">Plasmid</keyword>
<name>A0A2D1KSG8_9LACO</name>
<organism evidence="2 4">
    <name type="scientific">Loigolactobacillus coryniformis subsp. torquens DSM 20004 = KCTC 3535</name>
    <dbReference type="NCBI Taxonomy" id="1423822"/>
    <lineage>
        <taxon>Bacteria</taxon>
        <taxon>Bacillati</taxon>
        <taxon>Bacillota</taxon>
        <taxon>Bacilli</taxon>
        <taxon>Lactobacillales</taxon>
        <taxon>Lactobacillaceae</taxon>
        <taxon>Loigolactobacillus</taxon>
    </lineage>
</organism>
<dbReference type="EMBL" id="CP017698">
    <property type="protein sequence ID" value="ATO45070.1"/>
    <property type="molecule type" value="Genomic_DNA"/>
</dbReference>
<dbReference type="OrthoDB" id="2327978at2"/>
<evidence type="ECO:0000256" key="1">
    <source>
        <dbReference type="SAM" id="Phobius"/>
    </source>
</evidence>
<proteinExistence type="predicted"/>
<evidence type="ECO:0000313" key="3">
    <source>
        <dbReference type="EMBL" id="ATO45126.1"/>
    </source>
</evidence>
<keyword evidence="1" id="KW-1133">Transmembrane helix</keyword>